<reference evidence="2 3" key="1">
    <citation type="submission" date="2014-07" db="EMBL/GenBank/DDBJ databases">
        <title>Genome of Chryseobacterium luteum DSM 18605.</title>
        <authorList>
            <person name="Stropko S.J."/>
            <person name="Pipes S.E."/>
            <person name="Newman J.D."/>
        </authorList>
    </citation>
    <scope>NUCLEOTIDE SEQUENCE [LARGE SCALE GENOMIC DNA]</scope>
    <source>
        <strain evidence="2 3">DSM 18605</strain>
    </source>
</reference>
<name>A0A085ZBU2_9FLAO</name>
<evidence type="ECO:0000256" key="1">
    <source>
        <dbReference type="SAM" id="SignalP"/>
    </source>
</evidence>
<evidence type="ECO:0000313" key="2">
    <source>
        <dbReference type="EMBL" id="KFF01906.1"/>
    </source>
</evidence>
<accession>A0A085ZBU2</accession>
<evidence type="ECO:0000313" key="3">
    <source>
        <dbReference type="Proteomes" id="UP000028703"/>
    </source>
</evidence>
<organism evidence="2 3">
    <name type="scientific">Chryseobacterium luteum</name>
    <dbReference type="NCBI Taxonomy" id="421531"/>
    <lineage>
        <taxon>Bacteria</taxon>
        <taxon>Pseudomonadati</taxon>
        <taxon>Bacteroidota</taxon>
        <taxon>Flavobacteriia</taxon>
        <taxon>Flavobacteriales</taxon>
        <taxon>Weeksellaceae</taxon>
        <taxon>Chryseobacterium group</taxon>
        <taxon>Chryseobacterium</taxon>
    </lineage>
</organism>
<sequence length="114" mass="12391">MKYLISILLFISFSLAGQTVYKTPSGMKYHLSSCRMVKNVSSGLEISEALVIGLQPCKICNPPKASVYGIASGSKKVNGTNKGNQCLGRTKAGTRCKHYTRIGNDYCFQHVPGK</sequence>
<comment type="caution">
    <text evidence="2">The sequence shown here is derived from an EMBL/GenBank/DDBJ whole genome shotgun (WGS) entry which is preliminary data.</text>
</comment>
<proteinExistence type="predicted"/>
<gene>
    <name evidence="2" type="ORF">IX38_15530</name>
</gene>
<feature type="signal peptide" evidence="1">
    <location>
        <begin position="1"/>
        <end position="16"/>
    </location>
</feature>
<keyword evidence="3" id="KW-1185">Reference proteome</keyword>
<dbReference type="AlphaFoldDB" id="A0A085ZBU2"/>
<protein>
    <submittedName>
        <fullName evidence="2">Uncharacterized protein</fullName>
    </submittedName>
</protein>
<dbReference type="eggNOG" id="ENOG50331UP">
    <property type="taxonomic scope" value="Bacteria"/>
</dbReference>
<dbReference type="SUPFAM" id="SSF57884">
    <property type="entry name" value="Ada DNA repair protein, N-terminal domain (N-Ada 10)"/>
    <property type="match status" value="1"/>
</dbReference>
<dbReference type="InterPro" id="IPR035451">
    <property type="entry name" value="Ada-like_dom_sf"/>
</dbReference>
<dbReference type="STRING" id="421531.IX38_15530"/>
<dbReference type="RefSeq" id="WP_034706243.1">
    <property type="nucleotide sequence ID" value="NZ_JPRO01000014.1"/>
</dbReference>
<feature type="chain" id="PRO_5001800920" evidence="1">
    <location>
        <begin position="17"/>
        <end position="114"/>
    </location>
</feature>
<dbReference type="Proteomes" id="UP000028703">
    <property type="component" value="Unassembled WGS sequence"/>
</dbReference>
<keyword evidence="1" id="KW-0732">Signal</keyword>
<dbReference type="EMBL" id="JPRO01000014">
    <property type="protein sequence ID" value="KFF01906.1"/>
    <property type="molecule type" value="Genomic_DNA"/>
</dbReference>
<dbReference type="OrthoDB" id="666576at2"/>